<dbReference type="InterPro" id="IPR046758">
    <property type="entry name" value="Sey1/RHD3-like_3HB"/>
</dbReference>
<feature type="compositionally biased region" description="Low complexity" evidence="1">
    <location>
        <begin position="154"/>
        <end position="169"/>
    </location>
</feature>
<dbReference type="PANTHER" id="PTHR45923:SF2">
    <property type="entry name" value="PROTEIN SEY1"/>
    <property type="match status" value="1"/>
</dbReference>
<dbReference type="Proteomes" id="UP001630127">
    <property type="component" value="Unassembled WGS sequence"/>
</dbReference>
<gene>
    <name evidence="3" type="ORF">ACH5RR_024394</name>
</gene>
<organism evidence="3 4">
    <name type="scientific">Cinchona calisaya</name>
    <dbReference type="NCBI Taxonomy" id="153742"/>
    <lineage>
        <taxon>Eukaryota</taxon>
        <taxon>Viridiplantae</taxon>
        <taxon>Streptophyta</taxon>
        <taxon>Embryophyta</taxon>
        <taxon>Tracheophyta</taxon>
        <taxon>Spermatophyta</taxon>
        <taxon>Magnoliopsida</taxon>
        <taxon>eudicotyledons</taxon>
        <taxon>Gunneridae</taxon>
        <taxon>Pentapetalae</taxon>
        <taxon>asterids</taxon>
        <taxon>lamiids</taxon>
        <taxon>Gentianales</taxon>
        <taxon>Rubiaceae</taxon>
        <taxon>Cinchonoideae</taxon>
        <taxon>Cinchoneae</taxon>
        <taxon>Cinchona</taxon>
    </lineage>
</organism>
<reference evidence="3 4" key="1">
    <citation type="submission" date="2024-11" db="EMBL/GenBank/DDBJ databases">
        <title>A near-complete genome assembly of Cinchona calisaya.</title>
        <authorList>
            <person name="Lian D.C."/>
            <person name="Zhao X.W."/>
            <person name="Wei L."/>
        </authorList>
    </citation>
    <scope>NUCLEOTIDE SEQUENCE [LARGE SCALE GENOMIC DNA]</scope>
    <source>
        <tissue evidence="3">Nenye</tissue>
    </source>
</reference>
<feature type="compositionally biased region" description="Basic and acidic residues" evidence="1">
    <location>
        <begin position="137"/>
        <end position="153"/>
    </location>
</feature>
<keyword evidence="4" id="KW-1185">Reference proteome</keyword>
<dbReference type="Pfam" id="PF20428">
    <property type="entry name" value="Sey1_3HB"/>
    <property type="match status" value="1"/>
</dbReference>
<feature type="domain" description="Sey1/RHD3-like three-helix bundle" evidence="2">
    <location>
        <begin position="18"/>
        <end position="151"/>
    </location>
</feature>
<protein>
    <recommendedName>
        <fullName evidence="2">Sey1/RHD3-like three-helix bundle domain-containing protein</fullName>
    </recommendedName>
</protein>
<dbReference type="InterPro" id="IPR008803">
    <property type="entry name" value="RHD3/Sey1"/>
</dbReference>
<proteinExistence type="predicted"/>
<comment type="caution">
    <text evidence="3">The sequence shown here is derived from an EMBL/GenBank/DDBJ whole genome shotgun (WGS) entry which is preliminary data.</text>
</comment>
<evidence type="ECO:0000259" key="2">
    <source>
        <dbReference type="Pfam" id="PF20428"/>
    </source>
</evidence>
<dbReference type="PANTHER" id="PTHR45923">
    <property type="entry name" value="PROTEIN SEY1"/>
    <property type="match status" value="1"/>
</dbReference>
<dbReference type="AlphaFoldDB" id="A0ABD2YWJ6"/>
<name>A0ABD2YWJ6_9GENT</name>
<evidence type="ECO:0000256" key="1">
    <source>
        <dbReference type="SAM" id="MobiDB-lite"/>
    </source>
</evidence>
<evidence type="ECO:0000313" key="3">
    <source>
        <dbReference type="EMBL" id="KAL3511677.1"/>
    </source>
</evidence>
<evidence type="ECO:0000313" key="4">
    <source>
        <dbReference type="Proteomes" id="UP001630127"/>
    </source>
</evidence>
<dbReference type="EMBL" id="JBJUIK010000011">
    <property type="protein sequence ID" value="KAL3511677.1"/>
    <property type="molecule type" value="Genomic_DNA"/>
</dbReference>
<feature type="region of interest" description="Disordered" evidence="1">
    <location>
        <begin position="135"/>
        <end position="169"/>
    </location>
</feature>
<sequence length="169" mass="18354">MSSNWRTSSAWNYSHCCLSSALSGFEMDEKMKEKMQLKLEAYDTRGVVDSKAKEEAGRVLLCMKDRFSTLVSHDSDTMQRVWTGGEDFRAVTKTACSSSLKLLSVRVAIGLDDEVDKTLALALVDSKGVASTNIGRKAKEQRLPSNGTDKEEAAQALADLSSSSTATSS</sequence>
<accession>A0ABD2YWJ6</accession>